<protein>
    <recommendedName>
        <fullName evidence="4">Teneurin-like YD-shell domain-containing protein</fullName>
    </recommendedName>
</protein>
<keyword evidence="1" id="KW-0677">Repeat</keyword>
<feature type="domain" description="Teneurin-like YD-shell" evidence="4">
    <location>
        <begin position="1168"/>
        <end position="1312"/>
    </location>
</feature>
<keyword evidence="6" id="KW-1185">Reference proteome</keyword>
<dbReference type="HOGENOM" id="CLU_001968_0_0_6"/>
<name>A0A0A7EL64_9GAMM</name>
<dbReference type="KEGG" id="pseo:OM33_20555"/>
<accession>A0A0A7EL64</accession>
<dbReference type="Gene3D" id="2.180.10.10">
    <property type="entry name" value="RHS repeat-associated core"/>
    <property type="match status" value="2"/>
</dbReference>
<dbReference type="Proteomes" id="UP000030341">
    <property type="component" value="Chromosome 2"/>
</dbReference>
<evidence type="ECO:0000313" key="5">
    <source>
        <dbReference type="EMBL" id="AIY67425.1"/>
    </source>
</evidence>
<feature type="signal peptide" evidence="3">
    <location>
        <begin position="1"/>
        <end position="22"/>
    </location>
</feature>
<feature type="region of interest" description="Disordered" evidence="2">
    <location>
        <begin position="1480"/>
        <end position="1571"/>
    </location>
</feature>
<evidence type="ECO:0000256" key="2">
    <source>
        <dbReference type="SAM" id="MobiDB-lite"/>
    </source>
</evidence>
<sequence length="1571" mass="178574">MKFYRFLLITLFLSFSNFSVSSQLKDYAYNYNDSKPVRENITSFTTEVLGDKIDVTSGSLNFSVTDLNLPGNFNIPVSVTRMLNGGEDWATGTREFSNWSLEIPHIKTNYLTEKNGDVRTSAWALGEYCSKKQNINPDFDTIVEGSWYFAFSKEYWIGEKLFISRNENYDILSNTKEERVLKNGWKIDCGEVDEKEVIIVTDDRGNKYTFSHKKIVRSIKDYNMSTTPQSSCQLPCEAPPVAQPIGDAPDAARLPMYYIFLMVTRIEDKFGNYVTYSYTDEKITISSSDQRTINIYLDSDKGRVASATDGTQTVKYEYDETEIITLNKVKFENDKEWVYTHNKSGIFWNYPLFNQTPSVSFKTDVCLAHSGDIPFIHITSPQGVQADFYVTGRCQTRSEVPKFRLPNPQQDQVEKYWIPLQYNVYSVTKKNITVGEHTYRWNYEYSSNLGAFSGDEIVQNQKVDEKYAVENYSLSDLSYTIEIEPNNTKKVYIFDRRFGETYLHLLLERILDSENTLLETKKYIYDFSESVGTNNRYHNIRVTEDELDTLPLQSPAAGKTKRQRIVKTTRMDSSQETIYKTDYSEFNEFNKAQLVRYYKPNSTTYKRIKTGFKHDLENNHLNQTQTVDVKSSDTADEFNILTNTFAAKKFNVDVQMVTKEASLGVEKKYYKTFSREGNVEHVEYNASLYSNAKEKREIEFTNYKRGVPQAINVPNRYNADKKLNRQTLVNNNGKVKETNDFNNVSSYYVYDSIGRLKAIDLENDVPSGVDWLDTLITWNDANNTRTLSRCVLDEHRTKCNGSTSFKTIEYFDPLYRLIKKEMSDELNDIKRYQHFSYNHNNQLTYKSFLTDSAIDNGLGTTTKYDALGRVKSVTTSGRGTIDYDYLQGNKIKVTDAENNVTTTTYQAFGEPSYEVATKIVSPEDITTDINVDVLGLVRSIAQTGLDKDGNSITLTENRYYNNAKQLCLVTRPDVGNTIYGRNALGEMTWSKAGVSNTACTTTKPTGAINYTYDNLGDLYKVDYPDDSGDVTYTRDNNGNVLTLEAGDVTHSYTYNNQNLLEDETLIISGQNALFTDYGYNALMQRSWMAYPDVSDILVRYNPNAFGEPTEARVYNDNEITHDFASNAKYYPNGMLKSFTYGNGVTHSLTLDPTSQLPEALIDTHTSGNVVSLTYAFDNNANVTSIIDGVNSDFSLTDLQYDRLDRLTNVYGNSGIGNSTIKYDGFGNITSYTSKDRSLEYTYNYTTNRLTKVTGVAGKYSSFGYDIKGNITNNGQFGLTFNDANQVKSANGFTYKYDGHNRRVYQSDNGGSYSVYTQDGTLIYREKGETITGNGVSYIYLGKKLIAKYGDVEPAASIDESRQHYRPYGETLADAKDDIGYTGHKFDKALGLSYMQARYYDPVIGRFYSNDPVGYLGHAEKGNPIHGFNRYAYANNNPYKYVDPDGKLPVVPLVVAGRCATNAACRGAVIKAGKKVADKIRGGGRKTKHTDNRHVDRNKYPDKSKFKKPNQMDKLSEKTVKKPDRVQDQGDRVRVEKDFKREIGTNGEKTNVTVIDKSSGKRVTQFPTKKEP</sequence>
<dbReference type="EMBL" id="CP009889">
    <property type="protein sequence ID" value="AIY67425.1"/>
    <property type="molecule type" value="Genomic_DNA"/>
</dbReference>
<feature type="chain" id="PRO_5002038107" description="Teneurin-like YD-shell domain-containing protein" evidence="3">
    <location>
        <begin position="23"/>
        <end position="1571"/>
    </location>
</feature>
<keyword evidence="3" id="KW-0732">Signal</keyword>
<dbReference type="RefSeq" id="WP_040136403.1">
    <property type="nucleotide sequence ID" value="NZ_CP009889.1"/>
</dbReference>
<evidence type="ECO:0000256" key="3">
    <source>
        <dbReference type="SAM" id="SignalP"/>
    </source>
</evidence>
<dbReference type="eggNOG" id="COG3209">
    <property type="taxonomic scope" value="Bacteria"/>
</dbReference>
<feature type="compositionally biased region" description="Basic and acidic residues" evidence="2">
    <location>
        <begin position="1488"/>
        <end position="1542"/>
    </location>
</feature>
<organism evidence="5 6">
    <name type="scientific">Pseudoalteromonas piratica</name>
    <dbReference type="NCBI Taxonomy" id="1348114"/>
    <lineage>
        <taxon>Bacteria</taxon>
        <taxon>Pseudomonadati</taxon>
        <taxon>Pseudomonadota</taxon>
        <taxon>Gammaproteobacteria</taxon>
        <taxon>Alteromonadales</taxon>
        <taxon>Pseudoalteromonadaceae</taxon>
        <taxon>Pseudoalteromonas</taxon>
    </lineage>
</organism>
<dbReference type="PANTHER" id="PTHR32305:SF15">
    <property type="entry name" value="PROTEIN RHSA-RELATED"/>
    <property type="match status" value="1"/>
</dbReference>
<dbReference type="STRING" id="1348114.OM33_20555"/>
<evidence type="ECO:0000256" key="1">
    <source>
        <dbReference type="ARBA" id="ARBA00022737"/>
    </source>
</evidence>
<dbReference type="Pfam" id="PF25023">
    <property type="entry name" value="TEN_YD-shell"/>
    <property type="match status" value="1"/>
</dbReference>
<proteinExistence type="predicted"/>
<dbReference type="NCBIfam" id="TIGR03696">
    <property type="entry name" value="Rhs_assc_core"/>
    <property type="match status" value="1"/>
</dbReference>
<dbReference type="OrthoDB" id="9816400at2"/>
<dbReference type="InterPro" id="IPR056823">
    <property type="entry name" value="TEN-like_YD-shell"/>
</dbReference>
<feature type="compositionally biased region" description="Polar residues" evidence="2">
    <location>
        <begin position="1560"/>
        <end position="1571"/>
    </location>
</feature>
<reference evidence="5 6" key="1">
    <citation type="submission" date="2014-11" db="EMBL/GenBank/DDBJ databases">
        <title>Complete Genome Sequence of Pseudoalteromonas sp. Strain OCN003 Isolated from Kaneohe Bay, Oahu, Hawaii.</title>
        <authorList>
            <person name="Beurmann S."/>
            <person name="Videau P."/>
            <person name="Ushijima B."/>
            <person name="Smith A.M."/>
            <person name="Aeby G.S."/>
            <person name="Callahan S.M."/>
            <person name="Belcaid M."/>
        </authorList>
    </citation>
    <scope>NUCLEOTIDE SEQUENCE [LARGE SCALE GENOMIC DNA]</scope>
    <source>
        <strain evidence="5 6">OCN003</strain>
    </source>
</reference>
<dbReference type="PANTHER" id="PTHR32305">
    <property type="match status" value="1"/>
</dbReference>
<gene>
    <name evidence="5" type="ORF">OM33_20555</name>
</gene>
<evidence type="ECO:0000313" key="6">
    <source>
        <dbReference type="Proteomes" id="UP000030341"/>
    </source>
</evidence>
<evidence type="ECO:0000259" key="4">
    <source>
        <dbReference type="Pfam" id="PF25023"/>
    </source>
</evidence>
<dbReference type="InterPro" id="IPR022385">
    <property type="entry name" value="Rhs_assc_core"/>
</dbReference>
<dbReference type="InterPro" id="IPR050708">
    <property type="entry name" value="T6SS_VgrG/RHS"/>
</dbReference>